<dbReference type="GO" id="GO:0016020">
    <property type="term" value="C:membrane"/>
    <property type="evidence" value="ECO:0007669"/>
    <property type="project" value="UniProtKB-SubCell"/>
</dbReference>
<feature type="transmembrane region" description="Helical" evidence="6">
    <location>
        <begin position="20"/>
        <end position="41"/>
    </location>
</feature>
<gene>
    <name evidence="7" type="ORF">WJX72_007501</name>
</gene>
<organism evidence="7 8">
    <name type="scientific">[Myrmecia] bisecta</name>
    <dbReference type="NCBI Taxonomy" id="41462"/>
    <lineage>
        <taxon>Eukaryota</taxon>
        <taxon>Viridiplantae</taxon>
        <taxon>Chlorophyta</taxon>
        <taxon>core chlorophytes</taxon>
        <taxon>Trebouxiophyceae</taxon>
        <taxon>Trebouxiales</taxon>
        <taxon>Trebouxiaceae</taxon>
        <taxon>Myrmecia</taxon>
    </lineage>
</organism>
<dbReference type="PANTHER" id="PTHR21659:SF42">
    <property type="entry name" value="UPF0057 MEMBRANE PROTEIN ZK632.10-RELATED"/>
    <property type="match status" value="1"/>
</dbReference>
<feature type="transmembrane region" description="Helical" evidence="6">
    <location>
        <begin position="48"/>
        <end position="66"/>
    </location>
</feature>
<evidence type="ECO:0000256" key="2">
    <source>
        <dbReference type="ARBA" id="ARBA00009530"/>
    </source>
</evidence>
<evidence type="ECO:0000256" key="5">
    <source>
        <dbReference type="ARBA" id="ARBA00023136"/>
    </source>
</evidence>
<evidence type="ECO:0000313" key="7">
    <source>
        <dbReference type="EMBL" id="KAK9829713.1"/>
    </source>
</evidence>
<comment type="subcellular location">
    <subcellularLocation>
        <location evidence="1">Membrane</location>
    </subcellularLocation>
</comment>
<keyword evidence="5 6" id="KW-0472">Membrane</keyword>
<sequence length="116" mass="12857">MDAEVGKFGPHHWHAHVPQWVWIAAGIYLVVFLLGGVGGRYGNRGRGALTDVFLFILAFFLPPLSVYLERGVCDKSVLIDFLLTLFGWLPGQLWALYVLIADRSSGTDAGMREPLV</sequence>
<evidence type="ECO:0000256" key="4">
    <source>
        <dbReference type="ARBA" id="ARBA00022989"/>
    </source>
</evidence>
<dbReference type="AlphaFoldDB" id="A0AAW1R7D2"/>
<evidence type="ECO:0000256" key="1">
    <source>
        <dbReference type="ARBA" id="ARBA00004370"/>
    </source>
</evidence>
<dbReference type="InterPro" id="IPR000612">
    <property type="entry name" value="PMP3"/>
</dbReference>
<dbReference type="EMBL" id="JALJOR010000001">
    <property type="protein sequence ID" value="KAK9829713.1"/>
    <property type="molecule type" value="Genomic_DNA"/>
</dbReference>
<dbReference type="Proteomes" id="UP001489004">
    <property type="component" value="Unassembled WGS sequence"/>
</dbReference>
<feature type="transmembrane region" description="Helical" evidence="6">
    <location>
        <begin position="78"/>
        <end position="100"/>
    </location>
</feature>
<reference evidence="7 8" key="1">
    <citation type="journal article" date="2024" name="Nat. Commun.">
        <title>Phylogenomics reveals the evolutionary origins of lichenization in chlorophyte algae.</title>
        <authorList>
            <person name="Puginier C."/>
            <person name="Libourel C."/>
            <person name="Otte J."/>
            <person name="Skaloud P."/>
            <person name="Haon M."/>
            <person name="Grisel S."/>
            <person name="Petersen M."/>
            <person name="Berrin J.G."/>
            <person name="Delaux P.M."/>
            <person name="Dal Grande F."/>
            <person name="Keller J."/>
        </authorList>
    </citation>
    <scope>NUCLEOTIDE SEQUENCE [LARGE SCALE GENOMIC DNA]</scope>
    <source>
        <strain evidence="7 8">SAG 2043</strain>
    </source>
</reference>
<dbReference type="Pfam" id="PF01679">
    <property type="entry name" value="Pmp3"/>
    <property type="match status" value="1"/>
</dbReference>
<dbReference type="PANTHER" id="PTHR21659">
    <property type="entry name" value="HYDROPHOBIC PROTEIN RCI2 LOW TEMPERATURE AND SALT RESPONSIVE PROTEIN LTI6 -RELATED"/>
    <property type="match status" value="1"/>
</dbReference>
<accession>A0AAW1R7D2</accession>
<protein>
    <submittedName>
        <fullName evidence="7">Uncharacterized protein</fullName>
    </submittedName>
</protein>
<comment type="caution">
    <text evidence="7">The sequence shown here is derived from an EMBL/GenBank/DDBJ whole genome shotgun (WGS) entry which is preliminary data.</text>
</comment>
<name>A0AAW1R7D2_9CHLO</name>
<comment type="similarity">
    <text evidence="2">Belongs to the UPF0057 (PMP3) family.</text>
</comment>
<keyword evidence="3 6" id="KW-0812">Transmembrane</keyword>
<evidence type="ECO:0000256" key="3">
    <source>
        <dbReference type="ARBA" id="ARBA00022692"/>
    </source>
</evidence>
<evidence type="ECO:0000256" key="6">
    <source>
        <dbReference type="SAM" id="Phobius"/>
    </source>
</evidence>
<keyword evidence="8" id="KW-1185">Reference proteome</keyword>
<proteinExistence type="inferred from homology"/>
<evidence type="ECO:0000313" key="8">
    <source>
        <dbReference type="Proteomes" id="UP001489004"/>
    </source>
</evidence>
<keyword evidence="4 6" id="KW-1133">Transmembrane helix</keyword>